<dbReference type="PROSITE" id="PS50846">
    <property type="entry name" value="HMA_2"/>
    <property type="match status" value="1"/>
</dbReference>
<dbReference type="RefSeq" id="WP_068348425.1">
    <property type="nucleotide sequence ID" value="NZ_JFHK01000021.1"/>
</dbReference>
<dbReference type="PATRIC" id="fig|1453497.3.peg.830"/>
<sequence length="68" mass="7638">MKLIINGMSCNHCKMRVEKALSDLEGVRKVEVDLAGGFAKVELSKDLPEELFKEVIDDAGYDLVRIEK</sequence>
<dbReference type="SUPFAM" id="SSF55008">
    <property type="entry name" value="HMA, heavy metal-associated domain"/>
    <property type="match status" value="1"/>
</dbReference>
<organism evidence="3 4">
    <name type="scientific">Kosmotoga arenicorallina S304</name>
    <dbReference type="NCBI Taxonomy" id="1453497"/>
    <lineage>
        <taxon>Bacteria</taxon>
        <taxon>Thermotogati</taxon>
        <taxon>Thermotogota</taxon>
        <taxon>Thermotogae</taxon>
        <taxon>Kosmotogales</taxon>
        <taxon>Kosmotogaceae</taxon>
        <taxon>Kosmotoga</taxon>
    </lineage>
</organism>
<dbReference type="EMBL" id="JFHK01000021">
    <property type="protein sequence ID" value="OAA29002.1"/>
    <property type="molecule type" value="Genomic_DNA"/>
</dbReference>
<keyword evidence="1" id="KW-0479">Metal-binding</keyword>
<comment type="caution">
    <text evidence="3">The sequence shown here is derived from an EMBL/GenBank/DDBJ whole genome shotgun (WGS) entry which is preliminary data.</text>
</comment>
<evidence type="ECO:0000313" key="3">
    <source>
        <dbReference type="EMBL" id="OAA29002.1"/>
    </source>
</evidence>
<protein>
    <submittedName>
        <fullName evidence="3">Heavy metal transport/detoxification protein</fullName>
    </submittedName>
</protein>
<evidence type="ECO:0000313" key="4">
    <source>
        <dbReference type="Proteomes" id="UP000077339"/>
    </source>
</evidence>
<name>A0A176JYN9_9BACT</name>
<gene>
    <name evidence="3" type="ORF">AT15_04175</name>
</gene>
<dbReference type="CDD" id="cd00371">
    <property type="entry name" value="HMA"/>
    <property type="match status" value="1"/>
</dbReference>
<reference evidence="3 4" key="1">
    <citation type="submission" date="2014-02" db="EMBL/GenBank/DDBJ databases">
        <title>Kosmotoga genome sequencing.</title>
        <authorList>
            <person name="Pollo S.M."/>
            <person name="Charchuk R."/>
            <person name="Nesbo C.L."/>
        </authorList>
    </citation>
    <scope>NUCLEOTIDE SEQUENCE [LARGE SCALE GENOMIC DNA]</scope>
    <source>
        <strain evidence="3 4">S304</strain>
    </source>
</reference>
<dbReference type="InterPro" id="IPR006121">
    <property type="entry name" value="HMA_dom"/>
</dbReference>
<dbReference type="AlphaFoldDB" id="A0A176JYN9"/>
<dbReference type="PROSITE" id="PS01047">
    <property type="entry name" value="HMA_1"/>
    <property type="match status" value="1"/>
</dbReference>
<accession>A0A176JYN9</accession>
<dbReference type="Pfam" id="PF00403">
    <property type="entry name" value="HMA"/>
    <property type="match status" value="1"/>
</dbReference>
<dbReference type="OrthoDB" id="9813965at2"/>
<dbReference type="InterPro" id="IPR017969">
    <property type="entry name" value="Heavy-metal-associated_CS"/>
</dbReference>
<feature type="domain" description="HMA" evidence="2">
    <location>
        <begin position="1"/>
        <end position="64"/>
    </location>
</feature>
<evidence type="ECO:0000259" key="2">
    <source>
        <dbReference type="PROSITE" id="PS50846"/>
    </source>
</evidence>
<evidence type="ECO:0000256" key="1">
    <source>
        <dbReference type="ARBA" id="ARBA00022723"/>
    </source>
</evidence>
<proteinExistence type="predicted"/>
<dbReference type="InterPro" id="IPR036163">
    <property type="entry name" value="HMA_dom_sf"/>
</dbReference>
<dbReference type="Proteomes" id="UP000077339">
    <property type="component" value="Unassembled WGS sequence"/>
</dbReference>
<keyword evidence="4" id="KW-1185">Reference proteome</keyword>
<dbReference type="GO" id="GO:0046872">
    <property type="term" value="F:metal ion binding"/>
    <property type="evidence" value="ECO:0007669"/>
    <property type="project" value="UniProtKB-KW"/>
</dbReference>
<dbReference type="STRING" id="1453497.AT15_04175"/>
<dbReference type="Gene3D" id="3.30.70.100">
    <property type="match status" value="1"/>
</dbReference>